<accession>A0A6A5F3L2</accession>
<dbReference type="CDD" id="cd03590">
    <property type="entry name" value="CLECT_DC-SIGN_like"/>
    <property type="match status" value="1"/>
</dbReference>
<gene>
    <name evidence="4" type="ORF">PFLUV_G00148770</name>
</gene>
<dbReference type="PROSITE" id="PS50041">
    <property type="entry name" value="C_TYPE_LECTIN_2"/>
    <property type="match status" value="1"/>
</dbReference>
<reference evidence="4 5" key="1">
    <citation type="submission" date="2019-06" db="EMBL/GenBank/DDBJ databases">
        <title>A chromosome-scale genome assembly of the European perch, Perca fluviatilis.</title>
        <authorList>
            <person name="Roques C."/>
            <person name="Zahm M."/>
            <person name="Cabau C."/>
            <person name="Klopp C."/>
            <person name="Bouchez O."/>
            <person name="Donnadieu C."/>
            <person name="Kuhl H."/>
            <person name="Gislard M."/>
            <person name="Guendouz S."/>
            <person name="Journot L."/>
            <person name="Haffray P."/>
            <person name="Bestin A."/>
            <person name="Morvezen R."/>
            <person name="Feron R."/>
            <person name="Wen M."/>
            <person name="Jouanno E."/>
            <person name="Herpin A."/>
            <person name="Schartl M."/>
            <person name="Postlethwait J."/>
            <person name="Schaerlinger B."/>
            <person name="Chardard D."/>
            <person name="Lecocq T."/>
            <person name="Poncet C."/>
            <person name="Jaffrelo L."/>
            <person name="Lampietro C."/>
            <person name="Guiguen Y."/>
        </authorList>
    </citation>
    <scope>NUCLEOTIDE SEQUENCE [LARGE SCALE GENOMIC DNA]</scope>
    <source>
        <tissue evidence="4">Blood</tissue>
    </source>
</reference>
<dbReference type="Pfam" id="PF00059">
    <property type="entry name" value="Lectin_C"/>
    <property type="match status" value="1"/>
</dbReference>
<proteinExistence type="predicted"/>
<dbReference type="PANTHER" id="PTHR22803">
    <property type="entry name" value="MANNOSE, PHOSPHOLIPASE, LECTIN RECEPTOR RELATED"/>
    <property type="match status" value="1"/>
</dbReference>
<organism evidence="4 5">
    <name type="scientific">Perca fluviatilis</name>
    <name type="common">European perch</name>
    <dbReference type="NCBI Taxonomy" id="8168"/>
    <lineage>
        <taxon>Eukaryota</taxon>
        <taxon>Metazoa</taxon>
        <taxon>Chordata</taxon>
        <taxon>Craniata</taxon>
        <taxon>Vertebrata</taxon>
        <taxon>Euteleostomi</taxon>
        <taxon>Actinopterygii</taxon>
        <taxon>Neopterygii</taxon>
        <taxon>Teleostei</taxon>
        <taxon>Neoteleostei</taxon>
        <taxon>Acanthomorphata</taxon>
        <taxon>Eupercaria</taxon>
        <taxon>Perciformes</taxon>
        <taxon>Percoidei</taxon>
        <taxon>Percidae</taxon>
        <taxon>Percinae</taxon>
        <taxon>Perca</taxon>
    </lineage>
</organism>
<dbReference type="InterPro" id="IPR018378">
    <property type="entry name" value="C-type_lectin_CS"/>
</dbReference>
<dbReference type="InterPro" id="IPR016186">
    <property type="entry name" value="C-type_lectin-like/link_sf"/>
</dbReference>
<dbReference type="InterPro" id="IPR001304">
    <property type="entry name" value="C-type_lectin-like"/>
</dbReference>
<dbReference type="InterPro" id="IPR016187">
    <property type="entry name" value="CTDL_fold"/>
</dbReference>
<keyword evidence="5" id="KW-1185">Reference proteome</keyword>
<dbReference type="PROSITE" id="PS00615">
    <property type="entry name" value="C_TYPE_LECTIN_1"/>
    <property type="match status" value="1"/>
</dbReference>
<dbReference type="EMBL" id="VHII01000012">
    <property type="protein sequence ID" value="KAF1382914.1"/>
    <property type="molecule type" value="Genomic_DNA"/>
</dbReference>
<dbReference type="Proteomes" id="UP000465112">
    <property type="component" value="Chromosome 12"/>
</dbReference>
<evidence type="ECO:0000313" key="5">
    <source>
        <dbReference type="Proteomes" id="UP000465112"/>
    </source>
</evidence>
<dbReference type="SUPFAM" id="SSF56436">
    <property type="entry name" value="C-type lectin-like"/>
    <property type="match status" value="1"/>
</dbReference>
<keyword evidence="2" id="KW-1015">Disulfide bond</keyword>
<evidence type="ECO:0000259" key="3">
    <source>
        <dbReference type="PROSITE" id="PS50041"/>
    </source>
</evidence>
<name>A0A6A5F3L2_PERFL</name>
<dbReference type="InterPro" id="IPR050111">
    <property type="entry name" value="C-type_lectin/snaclec_domain"/>
</dbReference>
<protein>
    <recommendedName>
        <fullName evidence="3">C-type lectin domain-containing protein</fullName>
    </recommendedName>
</protein>
<evidence type="ECO:0000313" key="4">
    <source>
        <dbReference type="EMBL" id="KAF1382914.1"/>
    </source>
</evidence>
<feature type="domain" description="C-type lectin" evidence="3">
    <location>
        <begin position="9"/>
        <end position="126"/>
    </location>
</feature>
<evidence type="ECO:0000256" key="1">
    <source>
        <dbReference type="ARBA" id="ARBA00022734"/>
    </source>
</evidence>
<dbReference type="SMART" id="SM00034">
    <property type="entry name" value="CLECT"/>
    <property type="match status" value="1"/>
</dbReference>
<dbReference type="Gene3D" id="3.10.100.10">
    <property type="entry name" value="Mannose-Binding Protein A, subunit A"/>
    <property type="match status" value="1"/>
</dbReference>
<dbReference type="GO" id="GO:0030246">
    <property type="term" value="F:carbohydrate binding"/>
    <property type="evidence" value="ECO:0007669"/>
    <property type="project" value="UniProtKB-KW"/>
</dbReference>
<dbReference type="AlphaFoldDB" id="A0A6A5F3L2"/>
<dbReference type="InterPro" id="IPR033989">
    <property type="entry name" value="CD209-like_CTLD"/>
</dbReference>
<sequence>MCPAEWRMFSSSCYLLSSQPRSWKDSRKDCRERGADLVVIDSSHKQTFISGIINRDTWIGLTDRDEEGTWKWVDGTPLTLKRWETAQPDNGSGNPRWGDEDCAHVRAITLEWNDLSCKSALGWICEKKA</sequence>
<evidence type="ECO:0000256" key="2">
    <source>
        <dbReference type="ARBA" id="ARBA00023157"/>
    </source>
</evidence>
<keyword evidence="1" id="KW-0430">Lectin</keyword>
<comment type="caution">
    <text evidence="4">The sequence shown here is derived from an EMBL/GenBank/DDBJ whole genome shotgun (WGS) entry which is preliminary data.</text>
</comment>